<dbReference type="Gene3D" id="2.170.120.40">
    <property type="entry name" value="YbbR-like domain"/>
    <property type="match status" value="2"/>
</dbReference>
<dbReference type="PANTHER" id="PTHR37804">
    <property type="entry name" value="CDAA REGULATORY PROTEIN CDAR"/>
    <property type="match status" value="1"/>
</dbReference>
<feature type="transmembrane region" description="Helical" evidence="1">
    <location>
        <begin position="10"/>
        <end position="28"/>
    </location>
</feature>
<dbReference type="InterPro" id="IPR012505">
    <property type="entry name" value="YbbR"/>
</dbReference>
<dbReference type="Gene3D" id="2.170.120.30">
    <property type="match status" value="2"/>
</dbReference>
<dbReference type="AlphaFoldDB" id="A0A162TYW3"/>
<proteinExistence type="predicted"/>
<dbReference type="Pfam" id="PF07949">
    <property type="entry name" value="YbbR"/>
    <property type="match status" value="3"/>
</dbReference>
<reference evidence="2 3" key="1">
    <citation type="submission" date="2016-04" db="EMBL/GenBank/DDBJ databases">
        <title>Genome sequence of Clostridium magnum DSM 2767.</title>
        <authorList>
            <person name="Poehlein A."/>
            <person name="Uhlig R."/>
            <person name="Fischer R."/>
            <person name="Bahl H."/>
            <person name="Daniel R."/>
        </authorList>
    </citation>
    <scope>NUCLEOTIDE SEQUENCE [LARGE SCALE GENOMIC DNA]</scope>
    <source>
        <strain evidence="2 3">DSM 2767</strain>
    </source>
</reference>
<accession>A0A162TYW3</accession>
<keyword evidence="1" id="KW-0472">Membrane</keyword>
<keyword evidence="3" id="KW-1185">Reference proteome</keyword>
<evidence type="ECO:0000313" key="3">
    <source>
        <dbReference type="Proteomes" id="UP000076603"/>
    </source>
</evidence>
<name>A0A162TYW3_9CLOT</name>
<comment type="caution">
    <text evidence="2">The sequence shown here is derived from an EMBL/GenBank/DDBJ whole genome shotgun (WGS) entry which is preliminary data.</text>
</comment>
<organism evidence="2 3">
    <name type="scientific">Clostridium magnum DSM 2767</name>
    <dbReference type="NCBI Taxonomy" id="1121326"/>
    <lineage>
        <taxon>Bacteria</taxon>
        <taxon>Bacillati</taxon>
        <taxon>Bacillota</taxon>
        <taxon>Clostridia</taxon>
        <taxon>Eubacteriales</taxon>
        <taxon>Clostridiaceae</taxon>
        <taxon>Clostridium</taxon>
    </lineage>
</organism>
<protein>
    <submittedName>
        <fullName evidence="2">YbbR-like protein</fullName>
    </submittedName>
</protein>
<dbReference type="STRING" id="1121326.CLMAG_02540"/>
<evidence type="ECO:0000313" key="2">
    <source>
        <dbReference type="EMBL" id="KZL93231.1"/>
    </source>
</evidence>
<dbReference type="InterPro" id="IPR053154">
    <property type="entry name" value="c-di-AMP_regulator"/>
</dbReference>
<dbReference type="PANTHER" id="PTHR37804:SF1">
    <property type="entry name" value="CDAA REGULATORY PROTEIN CDAR"/>
    <property type="match status" value="1"/>
</dbReference>
<dbReference type="OrthoDB" id="2111604at2"/>
<dbReference type="EMBL" id="LWAE01000001">
    <property type="protein sequence ID" value="KZL93231.1"/>
    <property type="molecule type" value="Genomic_DNA"/>
</dbReference>
<sequence>MEEKSKRQQVIIKVCCVIASFVLWLYIFNVENPVRERKLVVPVQMVNKDILAQSKLVPVGEENISITLDIRGNASDIYSVKPEDFKLESDLSAYVVKKGENRIPVEIKKSPGSIRIVNNENLWISINLDEIIQKTVSVKVIVEGKAKEGFYAEQPIIRTENVQITGPQQDANSVNRVVAICNIKDASKDINITASLKPEDSSGNIVKNVSVKPDSLQVIVPIKNIKGVPISVKTQGNLVNGGVLKSVVPSPEKIDISGEEEILSNINVLNTEIIDLGKLTENDTVEIKVLVPKGVTLVNSNGIVKVKINFDKGIQKTLSLDIKTINVGNNYSITMDNNKADLTISGLESTVNNLKIEDLSCFVDLNNLAEGEYDVPVTINVPDGISKVSQQPTSIKVTIKKTTGG</sequence>
<evidence type="ECO:0000256" key="1">
    <source>
        <dbReference type="SAM" id="Phobius"/>
    </source>
</evidence>
<keyword evidence="1" id="KW-0812">Transmembrane</keyword>
<dbReference type="Proteomes" id="UP000076603">
    <property type="component" value="Unassembled WGS sequence"/>
</dbReference>
<keyword evidence="1" id="KW-1133">Transmembrane helix</keyword>
<dbReference type="PATRIC" id="fig|1121326.3.peg.229"/>
<dbReference type="RefSeq" id="WP_066616789.1">
    <property type="nucleotide sequence ID" value="NZ_FQXL01000017.1"/>
</dbReference>
<gene>
    <name evidence="2" type="ORF">CLMAG_02540</name>
</gene>